<keyword evidence="3" id="KW-1185">Reference proteome</keyword>
<comment type="caution">
    <text evidence="2">The sequence shown here is derived from an EMBL/GenBank/DDBJ whole genome shotgun (WGS) entry which is preliminary data.</text>
</comment>
<feature type="chain" id="PRO_5013262868" description="Protein sleepless" evidence="1">
    <location>
        <begin position="18"/>
        <end position="157"/>
    </location>
</feature>
<dbReference type="AlphaFoldDB" id="A0A2A2LUM5"/>
<dbReference type="EMBL" id="LIAE01006417">
    <property type="protein sequence ID" value="PAV89893.1"/>
    <property type="molecule type" value="Genomic_DNA"/>
</dbReference>
<dbReference type="PANTHER" id="PTHR36939">
    <property type="entry name" value="PROTEIN CBG03389"/>
    <property type="match status" value="1"/>
</dbReference>
<evidence type="ECO:0000313" key="2">
    <source>
        <dbReference type="EMBL" id="PAV89893.1"/>
    </source>
</evidence>
<reference evidence="2 3" key="1">
    <citation type="journal article" date="2017" name="Curr. Biol.">
        <title>Genome architecture and evolution of a unichromosomal asexual nematode.</title>
        <authorList>
            <person name="Fradin H."/>
            <person name="Zegar C."/>
            <person name="Gutwein M."/>
            <person name="Lucas J."/>
            <person name="Kovtun M."/>
            <person name="Corcoran D."/>
            <person name="Baugh L.R."/>
            <person name="Kiontke K."/>
            <person name="Gunsalus K."/>
            <person name="Fitch D.H."/>
            <person name="Piano F."/>
        </authorList>
    </citation>
    <scope>NUCLEOTIDE SEQUENCE [LARGE SCALE GENOMIC DNA]</scope>
    <source>
        <strain evidence="2">PF1309</strain>
    </source>
</reference>
<evidence type="ECO:0000313" key="3">
    <source>
        <dbReference type="Proteomes" id="UP000218231"/>
    </source>
</evidence>
<sequence length="157" mass="16940">MLGRVLFLSGLLQVVVSLKCHSCSGADAVPTIAKDTITKLNLTHDVPLKGNCSATSGENVCTNGLFCIKKSVIYQVGVDKINVKWNTYTMGCASTRADNNGVPSNTCYDIATKDEKGYKVITKHCYCSTDFCNGSTIKQIFIAIAASFMLSLIQKLI</sequence>
<evidence type="ECO:0008006" key="4">
    <source>
        <dbReference type="Google" id="ProtNLM"/>
    </source>
</evidence>
<keyword evidence="1" id="KW-0732">Signal</keyword>
<organism evidence="2 3">
    <name type="scientific">Diploscapter pachys</name>
    <dbReference type="NCBI Taxonomy" id="2018661"/>
    <lineage>
        <taxon>Eukaryota</taxon>
        <taxon>Metazoa</taxon>
        <taxon>Ecdysozoa</taxon>
        <taxon>Nematoda</taxon>
        <taxon>Chromadorea</taxon>
        <taxon>Rhabditida</taxon>
        <taxon>Rhabditina</taxon>
        <taxon>Rhabditomorpha</taxon>
        <taxon>Rhabditoidea</taxon>
        <taxon>Rhabditidae</taxon>
        <taxon>Diploscapter</taxon>
    </lineage>
</organism>
<dbReference type="Proteomes" id="UP000218231">
    <property type="component" value="Unassembled WGS sequence"/>
</dbReference>
<proteinExistence type="predicted"/>
<dbReference type="STRING" id="2018661.A0A2A2LUM5"/>
<dbReference type="OrthoDB" id="5779887at2759"/>
<accession>A0A2A2LUM5</accession>
<gene>
    <name evidence="2" type="ORF">WR25_15210</name>
</gene>
<evidence type="ECO:0000256" key="1">
    <source>
        <dbReference type="SAM" id="SignalP"/>
    </source>
</evidence>
<feature type="signal peptide" evidence="1">
    <location>
        <begin position="1"/>
        <end position="17"/>
    </location>
</feature>
<protein>
    <recommendedName>
        <fullName evidence="4">Protein sleepless</fullName>
    </recommendedName>
</protein>
<name>A0A2A2LUM5_9BILA</name>
<dbReference type="PANTHER" id="PTHR36939:SF1">
    <property type="entry name" value="UPAR_LY6 DOMAIN-CONTAINING PROTEIN"/>
    <property type="match status" value="1"/>
</dbReference>